<evidence type="ECO:0000313" key="1">
    <source>
        <dbReference type="EMBL" id="KAL0565410.1"/>
    </source>
</evidence>
<keyword evidence="2" id="KW-1185">Reference proteome</keyword>
<dbReference type="PANTHER" id="PTHR15020:SF50">
    <property type="entry name" value="UPF0659 PROTEIN YMR090W"/>
    <property type="match status" value="1"/>
</dbReference>
<comment type="caution">
    <text evidence="1">The sequence shown here is derived from an EMBL/GenBank/DDBJ whole genome shotgun (WGS) entry which is preliminary data.</text>
</comment>
<evidence type="ECO:0008006" key="3">
    <source>
        <dbReference type="Google" id="ProtNLM"/>
    </source>
</evidence>
<dbReference type="Proteomes" id="UP001465976">
    <property type="component" value="Unassembled WGS sequence"/>
</dbReference>
<dbReference type="InterPro" id="IPR036291">
    <property type="entry name" value="NAD(P)-bd_dom_sf"/>
</dbReference>
<name>A0ABR3ER78_9AGAR</name>
<organism evidence="1 2">
    <name type="scientific">Marasmius crinis-equi</name>
    <dbReference type="NCBI Taxonomy" id="585013"/>
    <lineage>
        <taxon>Eukaryota</taxon>
        <taxon>Fungi</taxon>
        <taxon>Dikarya</taxon>
        <taxon>Basidiomycota</taxon>
        <taxon>Agaricomycotina</taxon>
        <taxon>Agaricomycetes</taxon>
        <taxon>Agaricomycetidae</taxon>
        <taxon>Agaricales</taxon>
        <taxon>Marasmiineae</taxon>
        <taxon>Marasmiaceae</taxon>
        <taxon>Marasmius</taxon>
    </lineage>
</organism>
<reference evidence="1 2" key="1">
    <citation type="submission" date="2024-02" db="EMBL/GenBank/DDBJ databases">
        <title>A draft genome for the cacao thread blight pathogen Marasmius crinis-equi.</title>
        <authorList>
            <person name="Cohen S.P."/>
            <person name="Baruah I.K."/>
            <person name="Amoako-Attah I."/>
            <person name="Bukari Y."/>
            <person name="Meinhardt L.W."/>
            <person name="Bailey B.A."/>
        </authorList>
    </citation>
    <scope>NUCLEOTIDE SEQUENCE [LARGE SCALE GENOMIC DNA]</scope>
    <source>
        <strain evidence="1 2">GH-76</strain>
    </source>
</reference>
<accession>A0ABR3ER78</accession>
<protein>
    <recommendedName>
        <fullName evidence="3">NAD(P)-binding domain-containing protein</fullName>
    </recommendedName>
</protein>
<gene>
    <name evidence="1" type="ORF">V5O48_016612</name>
</gene>
<proteinExistence type="predicted"/>
<dbReference type="Gene3D" id="3.40.50.720">
    <property type="entry name" value="NAD(P)-binding Rossmann-like Domain"/>
    <property type="match status" value="1"/>
</dbReference>
<dbReference type="PANTHER" id="PTHR15020">
    <property type="entry name" value="FLAVIN REDUCTASE-RELATED"/>
    <property type="match status" value="1"/>
</dbReference>
<dbReference type="SUPFAM" id="SSF51735">
    <property type="entry name" value="NAD(P)-binding Rossmann-fold domains"/>
    <property type="match status" value="1"/>
</dbReference>
<sequence>MVNVYSLGGSRNIGYLTALRLLDAGYTFTFLLRNPSVLQNDEAMRKHIAAGKVFLVKGDALVRSDVENGWKEAGKRGPVDLILFTVGGTPTFHAMKGYVIDPPNLVTQSLLNAISTIPTSQPQPKIVVISSNGLTKASNEALPILLRPFYAAMLAHPHKDKVGVERVIHHVAGWEWKSKTDGEPKESILPPDWTTQTPGLPEPGSLKKILVVRPALLTDGECQADKGGKGYKVSEEDLGGWTVSRRDVAHFVADAVLSNWDHYVNKVISISY</sequence>
<evidence type="ECO:0000313" key="2">
    <source>
        <dbReference type="Proteomes" id="UP001465976"/>
    </source>
</evidence>
<dbReference type="EMBL" id="JBAHYK010002279">
    <property type="protein sequence ID" value="KAL0565410.1"/>
    <property type="molecule type" value="Genomic_DNA"/>
</dbReference>